<dbReference type="EMBL" id="MU857053">
    <property type="protein sequence ID" value="KAK4150754.1"/>
    <property type="molecule type" value="Genomic_DNA"/>
</dbReference>
<feature type="compositionally biased region" description="Polar residues" evidence="1">
    <location>
        <begin position="47"/>
        <end position="65"/>
    </location>
</feature>
<keyword evidence="4" id="KW-1185">Reference proteome</keyword>
<evidence type="ECO:0000313" key="4">
    <source>
        <dbReference type="Proteomes" id="UP001302745"/>
    </source>
</evidence>
<evidence type="ECO:0008006" key="5">
    <source>
        <dbReference type="Google" id="ProtNLM"/>
    </source>
</evidence>
<proteinExistence type="predicted"/>
<evidence type="ECO:0000256" key="1">
    <source>
        <dbReference type="SAM" id="MobiDB-lite"/>
    </source>
</evidence>
<organism evidence="3 4">
    <name type="scientific">Chaetomidium leptoderma</name>
    <dbReference type="NCBI Taxonomy" id="669021"/>
    <lineage>
        <taxon>Eukaryota</taxon>
        <taxon>Fungi</taxon>
        <taxon>Dikarya</taxon>
        <taxon>Ascomycota</taxon>
        <taxon>Pezizomycotina</taxon>
        <taxon>Sordariomycetes</taxon>
        <taxon>Sordariomycetidae</taxon>
        <taxon>Sordariales</taxon>
        <taxon>Chaetomiaceae</taxon>
        <taxon>Chaetomidium</taxon>
    </lineage>
</organism>
<name>A0AAN6VGP4_9PEZI</name>
<comment type="caution">
    <text evidence="3">The sequence shown here is derived from an EMBL/GenBank/DDBJ whole genome shotgun (WGS) entry which is preliminary data.</text>
</comment>
<keyword evidence="2" id="KW-0732">Signal</keyword>
<feature type="signal peptide" evidence="2">
    <location>
        <begin position="1"/>
        <end position="17"/>
    </location>
</feature>
<sequence>MRLQTLAVSLLASAGLATPIRRDASPAIYALRLSSPGTPLDGRYLTATPSPTHPDTTTLGVSSKPQPGGGGENKISFYPVPNEKTGLSELRTTFSNDGGATTLAVVGSNGLLDFAGLADPAAVAVPDGTTVDWTSFRLDAEGAGTVSYAGPAGGEREVQGGWVAFPSPSGQKGGWNVKWRNDDAWTTQDYLPVRVLYELAEE</sequence>
<protein>
    <recommendedName>
        <fullName evidence="5">Cell wall protein</fullName>
    </recommendedName>
</protein>
<feature type="region of interest" description="Disordered" evidence="1">
    <location>
        <begin position="46"/>
        <end position="80"/>
    </location>
</feature>
<dbReference type="AlphaFoldDB" id="A0AAN6VGP4"/>
<accession>A0AAN6VGP4</accession>
<dbReference type="Proteomes" id="UP001302745">
    <property type="component" value="Unassembled WGS sequence"/>
</dbReference>
<evidence type="ECO:0000313" key="3">
    <source>
        <dbReference type="EMBL" id="KAK4150754.1"/>
    </source>
</evidence>
<reference evidence="3" key="2">
    <citation type="submission" date="2023-05" db="EMBL/GenBank/DDBJ databases">
        <authorList>
            <consortium name="Lawrence Berkeley National Laboratory"/>
            <person name="Steindorff A."/>
            <person name="Hensen N."/>
            <person name="Bonometti L."/>
            <person name="Westerberg I."/>
            <person name="Brannstrom I.O."/>
            <person name="Guillou S."/>
            <person name="Cros-Aarteil S."/>
            <person name="Calhoun S."/>
            <person name="Haridas S."/>
            <person name="Kuo A."/>
            <person name="Mondo S."/>
            <person name="Pangilinan J."/>
            <person name="Riley R."/>
            <person name="Labutti K."/>
            <person name="Andreopoulos B."/>
            <person name="Lipzen A."/>
            <person name="Chen C."/>
            <person name="Yanf M."/>
            <person name="Daum C."/>
            <person name="Ng V."/>
            <person name="Clum A."/>
            <person name="Ohm R."/>
            <person name="Martin F."/>
            <person name="Silar P."/>
            <person name="Natvig D."/>
            <person name="Lalanne C."/>
            <person name="Gautier V."/>
            <person name="Ament-Velasquez S.L."/>
            <person name="Kruys A."/>
            <person name="Hutchinson M.I."/>
            <person name="Powell A.J."/>
            <person name="Barry K."/>
            <person name="Miller A.N."/>
            <person name="Grigoriev I.V."/>
            <person name="Debuchy R."/>
            <person name="Gladieux P."/>
            <person name="Thoren M.H."/>
            <person name="Johannesson H."/>
        </authorList>
    </citation>
    <scope>NUCLEOTIDE SEQUENCE</scope>
    <source>
        <strain evidence="3">CBS 538.74</strain>
    </source>
</reference>
<evidence type="ECO:0000256" key="2">
    <source>
        <dbReference type="SAM" id="SignalP"/>
    </source>
</evidence>
<reference evidence="3" key="1">
    <citation type="journal article" date="2023" name="Mol. Phylogenet. Evol.">
        <title>Genome-scale phylogeny and comparative genomics of the fungal order Sordariales.</title>
        <authorList>
            <person name="Hensen N."/>
            <person name="Bonometti L."/>
            <person name="Westerberg I."/>
            <person name="Brannstrom I.O."/>
            <person name="Guillou S."/>
            <person name="Cros-Aarteil S."/>
            <person name="Calhoun S."/>
            <person name="Haridas S."/>
            <person name="Kuo A."/>
            <person name="Mondo S."/>
            <person name="Pangilinan J."/>
            <person name="Riley R."/>
            <person name="LaButti K."/>
            <person name="Andreopoulos B."/>
            <person name="Lipzen A."/>
            <person name="Chen C."/>
            <person name="Yan M."/>
            <person name="Daum C."/>
            <person name="Ng V."/>
            <person name="Clum A."/>
            <person name="Steindorff A."/>
            <person name="Ohm R.A."/>
            <person name="Martin F."/>
            <person name="Silar P."/>
            <person name="Natvig D.O."/>
            <person name="Lalanne C."/>
            <person name="Gautier V."/>
            <person name="Ament-Velasquez S.L."/>
            <person name="Kruys A."/>
            <person name="Hutchinson M.I."/>
            <person name="Powell A.J."/>
            <person name="Barry K."/>
            <person name="Miller A.N."/>
            <person name="Grigoriev I.V."/>
            <person name="Debuchy R."/>
            <person name="Gladieux P."/>
            <person name="Hiltunen Thoren M."/>
            <person name="Johannesson H."/>
        </authorList>
    </citation>
    <scope>NUCLEOTIDE SEQUENCE</scope>
    <source>
        <strain evidence="3">CBS 538.74</strain>
    </source>
</reference>
<feature type="chain" id="PRO_5042957179" description="Cell wall protein" evidence="2">
    <location>
        <begin position="18"/>
        <end position="202"/>
    </location>
</feature>
<gene>
    <name evidence="3" type="ORF">C8A00DRAFT_45932</name>
</gene>